<sequence>LATGEPDEDVPQPDEDEPCEEWERFEALHDDPYKITRSDKANLKYEDKVELPWEKGGPGLVFHTDERTWRKMDPLRKEELFDEPASFDWDVDMEPYENPSELPIGPTPTGHWGSARDTYDLIDIQRSREQIDPPKLGLDAIGTLHHQTYAKQPFPCDADPVINQHPEGKQHQKVLFHHLSTFAFQLQF</sequence>
<organism evidence="2">
    <name type="scientific">Echinostoma caproni</name>
    <dbReference type="NCBI Taxonomy" id="27848"/>
    <lineage>
        <taxon>Eukaryota</taxon>
        <taxon>Metazoa</taxon>
        <taxon>Spiralia</taxon>
        <taxon>Lophotrochozoa</taxon>
        <taxon>Platyhelminthes</taxon>
        <taxon>Trematoda</taxon>
        <taxon>Digenea</taxon>
        <taxon>Plagiorchiida</taxon>
        <taxon>Echinostomata</taxon>
        <taxon>Echinostomatoidea</taxon>
        <taxon>Echinostomatidae</taxon>
        <taxon>Echinostoma</taxon>
    </lineage>
</organism>
<accession>A0A183BEW3</accession>
<reference evidence="2" key="1">
    <citation type="submission" date="2016-06" db="UniProtKB">
        <authorList>
            <consortium name="WormBaseParasite"/>
        </authorList>
    </citation>
    <scope>IDENTIFICATION</scope>
</reference>
<dbReference type="InterPro" id="IPR040341">
    <property type="entry name" value="GPATCH3"/>
</dbReference>
<dbReference type="GO" id="GO:0045893">
    <property type="term" value="P:positive regulation of DNA-templated transcription"/>
    <property type="evidence" value="ECO:0007669"/>
    <property type="project" value="TreeGrafter"/>
</dbReference>
<proteinExistence type="predicted"/>
<feature type="region of interest" description="Disordered" evidence="1">
    <location>
        <begin position="90"/>
        <end position="111"/>
    </location>
</feature>
<dbReference type="WBParaSite" id="ECPE_0001779301-mRNA-1">
    <property type="protein sequence ID" value="ECPE_0001779301-mRNA-1"/>
    <property type="gene ID" value="ECPE_0001779301"/>
</dbReference>
<evidence type="ECO:0000313" key="2">
    <source>
        <dbReference type="WBParaSite" id="ECPE_0001779301-mRNA-1"/>
    </source>
</evidence>
<dbReference type="AlphaFoldDB" id="A0A183BEW3"/>
<dbReference type="PANTHER" id="PTHR14390:SF2">
    <property type="entry name" value="G PATCH DOMAIN-CONTAINING PROTEIN 3"/>
    <property type="match status" value="1"/>
</dbReference>
<dbReference type="GO" id="GO:0039536">
    <property type="term" value="P:negative regulation of RIG-I signaling pathway"/>
    <property type="evidence" value="ECO:0007669"/>
    <property type="project" value="InterPro"/>
</dbReference>
<dbReference type="GO" id="GO:0032480">
    <property type="term" value="P:negative regulation of type I interferon production"/>
    <property type="evidence" value="ECO:0007669"/>
    <property type="project" value="InterPro"/>
</dbReference>
<dbReference type="PANTHER" id="PTHR14390">
    <property type="entry name" value="G PATCH DOMAIN CONTAINING PROTEIN 3"/>
    <property type="match status" value="1"/>
</dbReference>
<evidence type="ECO:0000256" key="1">
    <source>
        <dbReference type="SAM" id="MobiDB-lite"/>
    </source>
</evidence>
<protein>
    <submittedName>
        <fullName evidence="2">BOP1NT domain-containing protein</fullName>
    </submittedName>
</protein>
<name>A0A183BEW3_9TREM</name>